<organism evidence="3 4">
    <name type="scientific">Kosakonia calanthes</name>
    <dbReference type="NCBI Taxonomy" id="3139408"/>
    <lineage>
        <taxon>Bacteria</taxon>
        <taxon>Pseudomonadati</taxon>
        <taxon>Pseudomonadota</taxon>
        <taxon>Gammaproteobacteria</taxon>
        <taxon>Enterobacterales</taxon>
        <taxon>Enterobacteriaceae</taxon>
        <taxon>Kosakonia</taxon>
    </lineage>
</organism>
<dbReference type="InterPro" id="IPR021225">
    <property type="entry name" value="Tlde1_dom"/>
</dbReference>
<dbReference type="RefSeq" id="WP_342322005.1">
    <property type="nucleotide sequence ID" value="NZ_CP151800.1"/>
</dbReference>
<sequence>MHLYKNHHSQWFGLYNAQTMSDHVYVNGTRRGSFRLHPFNGKASSSSSPQPASPPAYQCHASSCNQTEKGQVPSLDPARLSQLRAHRVP</sequence>
<dbReference type="EMBL" id="CP151800">
    <property type="protein sequence ID" value="WZV97394.1"/>
    <property type="molecule type" value="Genomic_DNA"/>
</dbReference>
<evidence type="ECO:0000256" key="1">
    <source>
        <dbReference type="SAM" id="MobiDB-lite"/>
    </source>
</evidence>
<name>A0ABZ3B2H1_9ENTR</name>
<gene>
    <name evidence="3" type="ORF">AAEY27_17235</name>
</gene>
<evidence type="ECO:0000313" key="3">
    <source>
        <dbReference type="EMBL" id="WZV97394.1"/>
    </source>
</evidence>
<feature type="domain" description="Tlde1" evidence="2">
    <location>
        <begin position="4"/>
        <end position="46"/>
    </location>
</feature>
<feature type="region of interest" description="Disordered" evidence="1">
    <location>
        <begin position="36"/>
        <end position="89"/>
    </location>
</feature>
<dbReference type="Pfam" id="PF10908">
    <property type="entry name" value="Tlde1_dom"/>
    <property type="match status" value="1"/>
</dbReference>
<evidence type="ECO:0000313" key="4">
    <source>
        <dbReference type="Proteomes" id="UP001466893"/>
    </source>
</evidence>
<protein>
    <submittedName>
        <fullName evidence="3">Tlde1 domain-containing protein</fullName>
    </submittedName>
</protein>
<keyword evidence="4" id="KW-1185">Reference proteome</keyword>
<reference evidence="3 4" key="1">
    <citation type="submission" date="2024-04" db="EMBL/GenBank/DDBJ databases">
        <title>Kosakonia calanthae sp. nov., a halophilic bacterium isolated from leaves of Calanthe tiplacata.</title>
        <authorList>
            <person name="Wu P."/>
        </authorList>
    </citation>
    <scope>NUCLEOTIDE SEQUENCE [LARGE SCALE GENOMIC DNA]</scope>
    <source>
        <strain evidence="3 4">BYX6</strain>
    </source>
</reference>
<evidence type="ECO:0000259" key="2">
    <source>
        <dbReference type="Pfam" id="PF10908"/>
    </source>
</evidence>
<proteinExistence type="predicted"/>
<feature type="compositionally biased region" description="Polar residues" evidence="1">
    <location>
        <begin position="60"/>
        <end position="69"/>
    </location>
</feature>
<dbReference type="Proteomes" id="UP001466893">
    <property type="component" value="Chromosome"/>
</dbReference>
<accession>A0ABZ3B2H1</accession>